<protein>
    <submittedName>
        <fullName evidence="1">Uncharacterized protein</fullName>
    </submittedName>
</protein>
<proteinExistence type="predicted"/>
<name>A0A2V5KEL1_9BACL</name>
<reference evidence="1 2" key="1">
    <citation type="submission" date="2018-05" db="EMBL/GenBank/DDBJ databases">
        <title>Paenibacillus flagellatus sp. nov., isolated from selenium mineral soil.</title>
        <authorList>
            <person name="Dai X."/>
        </authorList>
    </citation>
    <scope>NUCLEOTIDE SEQUENCE [LARGE SCALE GENOMIC DNA]</scope>
    <source>
        <strain evidence="1 2">DXL2</strain>
    </source>
</reference>
<evidence type="ECO:0000313" key="1">
    <source>
        <dbReference type="EMBL" id="PYI56573.1"/>
    </source>
</evidence>
<keyword evidence="2" id="KW-1185">Reference proteome</keyword>
<organism evidence="1 2">
    <name type="scientific">Paenibacillus flagellatus</name>
    <dbReference type="NCBI Taxonomy" id="2211139"/>
    <lineage>
        <taxon>Bacteria</taxon>
        <taxon>Bacillati</taxon>
        <taxon>Bacillota</taxon>
        <taxon>Bacilli</taxon>
        <taxon>Bacillales</taxon>
        <taxon>Paenibacillaceae</taxon>
        <taxon>Paenibacillus</taxon>
    </lineage>
</organism>
<dbReference type="EMBL" id="QJVJ01000002">
    <property type="protein sequence ID" value="PYI56573.1"/>
    <property type="molecule type" value="Genomic_DNA"/>
</dbReference>
<dbReference type="Proteomes" id="UP000247476">
    <property type="component" value="Unassembled WGS sequence"/>
</dbReference>
<dbReference type="RefSeq" id="WP_110839100.1">
    <property type="nucleotide sequence ID" value="NZ_QJVJ01000002.1"/>
</dbReference>
<accession>A0A2V5KEL1</accession>
<gene>
    <name evidence="1" type="ORF">DLM86_06290</name>
</gene>
<sequence length="447" mass="51430">MVTTPHPNRLPSLAGIADVEEASVAGLPVDDNVNMLKRIHYVKKRLYDTMIRHLNRTPEWEAKGAFSLHIWLDAEHVAAIRKRVSEMREPPLHLDKAPDDKLERLMDELLRANTTTELLSGLWFVRSSLLRAYRAHRALTNPLVDHPTCRMLKLIAVEEEETFDWLAAALDALVVTDRGREERRAWFAHLYAYLRHARGILGNEPEPTADEAKLPEPRAAEPFANDFVPRRDDRFADLHNSVLGADEAYADRGREPKERVWALLYKRLREIDVPEMMCSIVAETPDKPWDYYVDMGRQIWDEARHSMMGEVAFAKNGVDWTRLPIRINFSLELNTMLTPDERHAVLYDIEFGLMPGDTGKKHEWETAKASGYGLAVTFHDYDWADEVLHAQIGRKWIVPQLGGVQETLATAKRAFAKLAGSRPDYESLEKDWWERFYAGVKDRPFAT</sequence>
<dbReference type="AlphaFoldDB" id="A0A2V5KEL1"/>
<dbReference type="InterPro" id="IPR012347">
    <property type="entry name" value="Ferritin-like"/>
</dbReference>
<evidence type="ECO:0000313" key="2">
    <source>
        <dbReference type="Proteomes" id="UP000247476"/>
    </source>
</evidence>
<comment type="caution">
    <text evidence="1">The sequence shown here is derived from an EMBL/GenBank/DDBJ whole genome shotgun (WGS) entry which is preliminary data.</text>
</comment>
<dbReference type="OrthoDB" id="1392385at2"/>
<dbReference type="Gene3D" id="1.20.1260.10">
    <property type="match status" value="1"/>
</dbReference>